<keyword evidence="9 13" id="KW-0067">ATP-binding</keyword>
<dbReference type="GO" id="GO:0160016">
    <property type="term" value="F:CCACCA tRNA nucleotidyltransferase activity"/>
    <property type="evidence" value="ECO:0007669"/>
    <property type="project" value="RHEA"/>
</dbReference>
<keyword evidence="16" id="KW-1185">Reference proteome</keyword>
<dbReference type="InterPro" id="IPR012006">
    <property type="entry name" value="CCA_bact"/>
</dbReference>
<keyword evidence="3 13" id="KW-0819">tRNA processing</keyword>
<dbReference type="InterPro" id="IPR006674">
    <property type="entry name" value="HD_domain"/>
</dbReference>
<feature type="binding site" evidence="13">
    <location>
        <position position="25"/>
    </location>
    <ligand>
        <name>Mg(2+)</name>
        <dbReference type="ChEBI" id="CHEBI:18420"/>
    </ligand>
</feature>
<gene>
    <name evidence="13" type="primary">cca</name>
    <name evidence="15" type="ORF">RED65_12014</name>
</gene>
<evidence type="ECO:0000256" key="11">
    <source>
        <dbReference type="ARBA" id="ARBA00022884"/>
    </source>
</evidence>
<comment type="caution">
    <text evidence="15">The sequence shown here is derived from an EMBL/GenBank/DDBJ whole genome shotgun (WGS) entry which is preliminary data.</text>
</comment>
<comment type="catalytic activity">
    <reaction evidence="13">
        <text>a tRNA precursor + 2 CTP + ATP = a tRNA with a 3' CCA end + 3 diphosphate</text>
        <dbReference type="Rhea" id="RHEA:14433"/>
        <dbReference type="Rhea" id="RHEA-COMP:10465"/>
        <dbReference type="Rhea" id="RHEA-COMP:10468"/>
        <dbReference type="ChEBI" id="CHEBI:30616"/>
        <dbReference type="ChEBI" id="CHEBI:33019"/>
        <dbReference type="ChEBI" id="CHEBI:37563"/>
        <dbReference type="ChEBI" id="CHEBI:74896"/>
        <dbReference type="ChEBI" id="CHEBI:83071"/>
        <dbReference type="EC" id="2.7.7.72"/>
    </reaction>
</comment>
<dbReference type="PANTHER" id="PTHR47545:SF1">
    <property type="entry name" value="MULTIFUNCTIONAL CCA PROTEIN"/>
    <property type="match status" value="1"/>
</dbReference>
<reference evidence="15 16" key="1">
    <citation type="submission" date="2006-03" db="EMBL/GenBank/DDBJ databases">
        <authorList>
            <person name="Pinhassi J."/>
            <person name="Pedros-Alio C."/>
            <person name="Ferriera S."/>
            <person name="Johnson J."/>
            <person name="Kravitz S."/>
            <person name="Halpern A."/>
            <person name="Remington K."/>
            <person name="Beeson K."/>
            <person name="Tran B."/>
            <person name="Rogers Y.-H."/>
            <person name="Friedman R."/>
            <person name="Venter J.C."/>
        </authorList>
    </citation>
    <scope>NUCLEOTIDE SEQUENCE [LARGE SCALE GENOMIC DNA]</scope>
    <source>
        <strain evidence="15 16">RED65</strain>
    </source>
</reference>
<evidence type="ECO:0000256" key="1">
    <source>
        <dbReference type="ARBA" id="ARBA00022596"/>
    </source>
</evidence>
<evidence type="ECO:0000259" key="14">
    <source>
        <dbReference type="PROSITE" id="PS51831"/>
    </source>
</evidence>
<keyword evidence="1 13" id="KW-0533">Nickel</keyword>
<feature type="binding site" evidence="13">
    <location>
        <position position="95"/>
    </location>
    <ligand>
        <name>CTP</name>
        <dbReference type="ChEBI" id="CHEBI:37563"/>
    </ligand>
</feature>
<dbReference type="SMART" id="SM00471">
    <property type="entry name" value="HDc"/>
    <property type="match status" value="1"/>
</dbReference>
<dbReference type="InterPro" id="IPR032828">
    <property type="entry name" value="PolyA_RNA-bd"/>
</dbReference>
<dbReference type="Proteomes" id="UP000004263">
    <property type="component" value="Unassembled WGS sequence"/>
</dbReference>
<dbReference type="EMBL" id="AAQH01000004">
    <property type="protein sequence ID" value="EAT12794.1"/>
    <property type="molecule type" value="Genomic_DNA"/>
</dbReference>
<dbReference type="SUPFAM" id="SSF81891">
    <property type="entry name" value="Poly A polymerase C-terminal region-like"/>
    <property type="match status" value="1"/>
</dbReference>
<feature type="binding site" evidence="13">
    <location>
        <position position="141"/>
    </location>
    <ligand>
        <name>ATP</name>
        <dbReference type="ChEBI" id="CHEBI:30616"/>
    </ligand>
</feature>
<accession>Q1N3T0</accession>
<evidence type="ECO:0000256" key="4">
    <source>
        <dbReference type="ARBA" id="ARBA00022695"/>
    </source>
</evidence>
<dbReference type="EC" id="3.1.3.-" evidence="13"/>
<evidence type="ECO:0000256" key="10">
    <source>
        <dbReference type="ARBA" id="ARBA00022842"/>
    </source>
</evidence>
<dbReference type="Pfam" id="PF01743">
    <property type="entry name" value="PolyA_pol"/>
    <property type="match status" value="1"/>
</dbReference>
<evidence type="ECO:0000313" key="15">
    <source>
        <dbReference type="EMBL" id="EAT12794.1"/>
    </source>
</evidence>
<feature type="binding site" evidence="13">
    <location>
        <position position="144"/>
    </location>
    <ligand>
        <name>ATP</name>
        <dbReference type="ChEBI" id="CHEBI:30616"/>
    </ligand>
</feature>
<dbReference type="InterPro" id="IPR003607">
    <property type="entry name" value="HD/PDEase_dom"/>
</dbReference>
<keyword evidence="10 13" id="KW-0460">Magnesium</keyword>
<keyword evidence="11 13" id="KW-0694">RNA-binding</keyword>
<dbReference type="GO" id="GO:0004810">
    <property type="term" value="F:CCA tRNA nucleotidyltransferase activity"/>
    <property type="evidence" value="ECO:0007669"/>
    <property type="project" value="UniProtKB-UniRule"/>
</dbReference>
<organism evidence="15 16">
    <name type="scientific">Bermanella marisrubri</name>
    <dbReference type="NCBI Taxonomy" id="207949"/>
    <lineage>
        <taxon>Bacteria</taxon>
        <taxon>Pseudomonadati</taxon>
        <taxon>Pseudomonadota</taxon>
        <taxon>Gammaproteobacteria</taxon>
        <taxon>Oceanospirillales</taxon>
        <taxon>Oceanospirillaceae</taxon>
        <taxon>Bermanella</taxon>
    </lineage>
</organism>
<evidence type="ECO:0000313" key="16">
    <source>
        <dbReference type="Proteomes" id="UP000004263"/>
    </source>
</evidence>
<sequence length="419" mass="47493">MPFNMKTYLVGGAVRDQLLNIAIKDRDWVVVGSTPEDMQGKGYKQVGADFPVFLHPKTQEEYALARTERKSGKGYQGFTVDFTSDVTLEEDLIRRDLTINAMAQDESGEIIDPFNGRLDIKDKVLRHVSPAFSEDPLRVLRVARFAARFHHLGFTVADETLSLMTELSDSGELATLTAERVWVETQRALSEKSPWIYFQVLKDCHALKACFKELDDLFGVPQPEKHHPEIDTGLHSLMVLEQASLLSTDTEVRFAALVHDLGKGKTPKEEWPRHIGHEKKGLKPIKALCDRLRVPNKHKELALKASEFHTHVHRAFELKPSTVFKVFKQTDALRKPERFEQLLLVCKADSRGRTSFENVPYKQMDYLDYLLRCVQQVDTKTIASSGLKGPEIGAAIEAAYVEAIQQGQKNKSDYECLNE</sequence>
<comment type="function">
    <text evidence="13">Catalyzes the addition and repair of the essential 3'-terminal CCA sequence in tRNAs without using a nucleic acid template. Adds these three nucleotides in the order of C, C, and A to the tRNA nucleotide-73, using CTP and ATP as substrates and producing inorganic pyrophosphate. tRNA 3'-terminal CCA addition is required both for tRNA processing and repair. Also involved in tRNA surveillance by mediating tandem CCA addition to generate a CCACCA at the 3' terminus of unstable tRNAs. While stable tRNAs receive only 3'-terminal CCA, unstable tRNAs are marked with CCACCA and rapidly degraded.</text>
</comment>
<dbReference type="HAMAP" id="MF_01261">
    <property type="entry name" value="CCA_bact_type1"/>
    <property type="match status" value="1"/>
</dbReference>
<dbReference type="InterPro" id="IPR043519">
    <property type="entry name" value="NT_sf"/>
</dbReference>
<dbReference type="PROSITE" id="PS51831">
    <property type="entry name" value="HD"/>
    <property type="match status" value="1"/>
</dbReference>
<keyword evidence="7 13" id="KW-0692">RNA repair</keyword>
<evidence type="ECO:0000256" key="8">
    <source>
        <dbReference type="ARBA" id="ARBA00022801"/>
    </source>
</evidence>
<comment type="cofactor">
    <cofactor evidence="13">
        <name>Ni(2+)</name>
        <dbReference type="ChEBI" id="CHEBI:49786"/>
    </cofactor>
    <text evidence="13">Nickel for phosphatase activity.</text>
</comment>
<dbReference type="FunFam" id="1.10.3090.10:FF:000001">
    <property type="entry name" value="Multifunctional CCA protein"/>
    <property type="match status" value="1"/>
</dbReference>
<dbReference type="EC" id="2.7.7.72" evidence="13"/>
<dbReference type="AlphaFoldDB" id="Q1N3T0"/>
<dbReference type="GO" id="GO:0001680">
    <property type="term" value="P:tRNA 3'-terminal CCA addition"/>
    <property type="evidence" value="ECO:0007669"/>
    <property type="project" value="UniProtKB-UniRule"/>
</dbReference>
<evidence type="ECO:0000256" key="6">
    <source>
        <dbReference type="ARBA" id="ARBA00022741"/>
    </source>
</evidence>
<dbReference type="CDD" id="cd00077">
    <property type="entry name" value="HDc"/>
    <property type="match status" value="1"/>
</dbReference>
<evidence type="ECO:0000256" key="12">
    <source>
        <dbReference type="ARBA" id="ARBA00023268"/>
    </source>
</evidence>
<dbReference type="PANTHER" id="PTHR47545">
    <property type="entry name" value="MULTIFUNCTIONAL CCA PROTEIN"/>
    <property type="match status" value="1"/>
</dbReference>
<protein>
    <recommendedName>
        <fullName evidence="13">Multifunctional CCA protein</fullName>
    </recommendedName>
    <domain>
        <recommendedName>
            <fullName evidence="13">CCA-adding enzyme</fullName>
            <ecNumber evidence="13">2.7.7.72</ecNumber>
        </recommendedName>
        <alternativeName>
            <fullName evidence="13">CCA tRNA nucleotidyltransferase</fullName>
        </alternativeName>
        <alternativeName>
            <fullName evidence="13">tRNA CCA-pyrophosphorylase</fullName>
        </alternativeName>
        <alternativeName>
            <fullName evidence="13">tRNA adenylyl-/cytidylyl-transferase</fullName>
        </alternativeName>
        <alternativeName>
            <fullName evidence="13">tRNA nucleotidyltransferase</fullName>
        </alternativeName>
        <alternativeName>
            <fullName evidence="13">tRNA-NT</fullName>
        </alternativeName>
    </domain>
    <domain>
        <recommendedName>
            <fullName evidence="13">2'-nucleotidase</fullName>
            <ecNumber evidence="13">3.1.3.-</ecNumber>
        </recommendedName>
    </domain>
    <domain>
        <recommendedName>
            <fullName evidence="13">2',3'-cyclic phosphodiesterase</fullName>
            <ecNumber evidence="13">3.1.4.-</ecNumber>
        </recommendedName>
    </domain>
    <domain>
        <recommendedName>
            <fullName evidence="13">Phosphatase</fullName>
        </recommendedName>
    </domain>
</protein>
<feature type="binding site" evidence="13">
    <location>
        <position position="144"/>
    </location>
    <ligand>
        <name>CTP</name>
        <dbReference type="ChEBI" id="CHEBI:37563"/>
    </ligand>
</feature>
<dbReference type="InterPro" id="IPR002646">
    <property type="entry name" value="PolA_pol_head_dom"/>
</dbReference>
<dbReference type="SUPFAM" id="SSF81301">
    <property type="entry name" value="Nucleotidyltransferase"/>
    <property type="match status" value="1"/>
</dbReference>
<evidence type="ECO:0000256" key="7">
    <source>
        <dbReference type="ARBA" id="ARBA00022800"/>
    </source>
</evidence>
<feature type="binding site" evidence="13">
    <location>
        <position position="15"/>
    </location>
    <ligand>
        <name>CTP</name>
        <dbReference type="ChEBI" id="CHEBI:37563"/>
    </ligand>
</feature>
<keyword evidence="12 13" id="KW-0511">Multifunctional enzyme</keyword>
<dbReference type="GO" id="GO:0000287">
    <property type="term" value="F:magnesium ion binding"/>
    <property type="evidence" value="ECO:0007669"/>
    <property type="project" value="UniProtKB-UniRule"/>
</dbReference>
<dbReference type="GO" id="GO:0016791">
    <property type="term" value="F:phosphatase activity"/>
    <property type="evidence" value="ECO:0007669"/>
    <property type="project" value="UniProtKB-UniRule"/>
</dbReference>
<dbReference type="STRING" id="207949.RED65_12014"/>
<keyword evidence="8 13" id="KW-0378">Hydrolase</keyword>
<dbReference type="NCBIfam" id="NF008137">
    <property type="entry name" value="PRK10885.1"/>
    <property type="match status" value="1"/>
</dbReference>
<feature type="binding site" evidence="13">
    <location>
        <position position="141"/>
    </location>
    <ligand>
        <name>CTP</name>
        <dbReference type="ChEBI" id="CHEBI:37563"/>
    </ligand>
</feature>
<dbReference type="Pfam" id="PF12627">
    <property type="entry name" value="PolyA_pol_RNAbd"/>
    <property type="match status" value="1"/>
</dbReference>
<keyword evidence="6 13" id="KW-0547">Nucleotide-binding</keyword>
<keyword evidence="5 13" id="KW-0479">Metal-binding</keyword>
<comment type="miscellaneous">
    <text evidence="13">A single active site specifically recognizes both ATP and CTP and is responsible for their addition.</text>
</comment>
<feature type="binding site" evidence="13">
    <location>
        <position position="12"/>
    </location>
    <ligand>
        <name>ATP</name>
        <dbReference type="ChEBI" id="CHEBI:30616"/>
    </ligand>
</feature>
<keyword evidence="4 13" id="KW-0548">Nucleotidyltransferase</keyword>
<dbReference type="EC" id="3.1.4.-" evidence="13"/>
<feature type="binding site" evidence="13">
    <location>
        <position position="15"/>
    </location>
    <ligand>
        <name>ATP</name>
        <dbReference type="ChEBI" id="CHEBI:30616"/>
    </ligand>
</feature>
<evidence type="ECO:0000256" key="3">
    <source>
        <dbReference type="ARBA" id="ARBA00022694"/>
    </source>
</evidence>
<evidence type="ECO:0000256" key="2">
    <source>
        <dbReference type="ARBA" id="ARBA00022679"/>
    </source>
</evidence>
<dbReference type="GO" id="GO:0005524">
    <property type="term" value="F:ATP binding"/>
    <property type="evidence" value="ECO:0007669"/>
    <property type="project" value="UniProtKB-UniRule"/>
</dbReference>
<dbReference type="GO" id="GO:0000049">
    <property type="term" value="F:tRNA binding"/>
    <property type="evidence" value="ECO:0007669"/>
    <property type="project" value="UniProtKB-UniRule"/>
</dbReference>
<comment type="subunit">
    <text evidence="13">Monomer. Can also form homodimers and oligomers.</text>
</comment>
<comment type="similarity">
    <text evidence="13">Belongs to the tRNA nucleotidyltransferase/poly(A) polymerase family. Bacterial CCA-adding enzyme type 1 subfamily.</text>
</comment>
<comment type="catalytic activity">
    <reaction evidence="13">
        <text>a tRNA with a 3' CCA end + 2 CTP + ATP = a tRNA with a 3' CCACCA end + 3 diphosphate</text>
        <dbReference type="Rhea" id="RHEA:76235"/>
        <dbReference type="Rhea" id="RHEA-COMP:10468"/>
        <dbReference type="Rhea" id="RHEA-COMP:18655"/>
        <dbReference type="ChEBI" id="CHEBI:30616"/>
        <dbReference type="ChEBI" id="CHEBI:33019"/>
        <dbReference type="ChEBI" id="CHEBI:37563"/>
        <dbReference type="ChEBI" id="CHEBI:83071"/>
        <dbReference type="ChEBI" id="CHEBI:195187"/>
    </reaction>
</comment>
<keyword evidence="2 13" id="KW-0808">Transferase</keyword>
<feature type="binding site" evidence="13">
    <location>
        <position position="95"/>
    </location>
    <ligand>
        <name>ATP</name>
        <dbReference type="ChEBI" id="CHEBI:30616"/>
    </ligand>
</feature>
<dbReference type="HOGENOM" id="CLU_015961_1_1_6"/>
<name>Q1N3T0_9GAMM</name>
<feature type="binding site" evidence="13">
    <location>
        <position position="27"/>
    </location>
    <ligand>
        <name>Mg(2+)</name>
        <dbReference type="ChEBI" id="CHEBI:18420"/>
    </ligand>
</feature>
<dbReference type="Gene3D" id="1.10.3090.10">
    <property type="entry name" value="cca-adding enzyme, domain 2"/>
    <property type="match status" value="1"/>
</dbReference>
<feature type="binding site" evidence="13">
    <location>
        <position position="12"/>
    </location>
    <ligand>
        <name>CTP</name>
        <dbReference type="ChEBI" id="CHEBI:37563"/>
    </ligand>
</feature>
<comment type="cofactor">
    <cofactor evidence="13">
        <name>Mg(2+)</name>
        <dbReference type="ChEBI" id="CHEBI:18420"/>
    </cofactor>
    <text evidence="13">Magnesium is required for nucleotidyltransferase activity.</text>
</comment>
<comment type="domain">
    <text evidence="13">Comprises two domains: an N-terminal domain containing the nucleotidyltransferase activity and a C-terminal HD domain associated with both phosphodiesterase and phosphatase activities.</text>
</comment>
<dbReference type="CDD" id="cd05398">
    <property type="entry name" value="NT_ClassII-CCAase"/>
    <property type="match status" value="1"/>
</dbReference>
<proteinExistence type="inferred from homology"/>
<dbReference type="Gene3D" id="3.30.460.10">
    <property type="entry name" value="Beta Polymerase, domain 2"/>
    <property type="match status" value="1"/>
</dbReference>
<dbReference type="PIRSF" id="PIRSF000813">
    <property type="entry name" value="CCA_bact"/>
    <property type="match status" value="1"/>
</dbReference>
<evidence type="ECO:0000256" key="9">
    <source>
        <dbReference type="ARBA" id="ARBA00022840"/>
    </source>
</evidence>
<evidence type="ECO:0000256" key="13">
    <source>
        <dbReference type="HAMAP-Rule" id="MF_01261"/>
    </source>
</evidence>
<dbReference type="GO" id="GO:0042245">
    <property type="term" value="P:RNA repair"/>
    <property type="evidence" value="ECO:0007669"/>
    <property type="project" value="UniProtKB-KW"/>
</dbReference>
<dbReference type="Pfam" id="PF01966">
    <property type="entry name" value="HD"/>
    <property type="match status" value="1"/>
</dbReference>
<dbReference type="HAMAP" id="MF_01262">
    <property type="entry name" value="CCA_bact_type2"/>
    <property type="match status" value="1"/>
</dbReference>
<dbReference type="InterPro" id="IPR050124">
    <property type="entry name" value="tRNA_CCA-adding_enzyme"/>
</dbReference>
<dbReference type="GO" id="GO:0004112">
    <property type="term" value="F:cyclic-nucleotide phosphodiesterase activity"/>
    <property type="evidence" value="ECO:0007669"/>
    <property type="project" value="UniProtKB-UniRule"/>
</dbReference>
<feature type="domain" description="HD" evidence="14">
    <location>
        <begin position="232"/>
        <end position="333"/>
    </location>
</feature>
<evidence type="ECO:0000256" key="5">
    <source>
        <dbReference type="ARBA" id="ARBA00022723"/>
    </source>
</evidence>